<dbReference type="GeneID" id="30036722"/>
<dbReference type="AlphaFoldDB" id="A0A167CIT0"/>
<organism evidence="1 2">
    <name type="scientific">Sugiyamaella lignohabitans</name>
    <dbReference type="NCBI Taxonomy" id="796027"/>
    <lineage>
        <taxon>Eukaryota</taxon>
        <taxon>Fungi</taxon>
        <taxon>Dikarya</taxon>
        <taxon>Ascomycota</taxon>
        <taxon>Saccharomycotina</taxon>
        <taxon>Dipodascomycetes</taxon>
        <taxon>Dipodascales</taxon>
        <taxon>Trichomonascaceae</taxon>
        <taxon>Sugiyamaella</taxon>
    </lineage>
</organism>
<protein>
    <submittedName>
        <fullName evidence="1">Uncharacterized protein</fullName>
    </submittedName>
</protein>
<gene>
    <name evidence="1" type="ORF">AWJ20_4575</name>
</gene>
<accession>A0A167CIT0</accession>
<sequence length="145" mass="15400">MNSLPLTEKKGTPASPAVALAIRVLPVPGAPERIAPRGILAPKASYFLGSFKNLTNSRISSLASSIPATSSNLTLTSVMELYKWALLWPMPNIPPPGPPTPPALAPPIARLFIHNRNPNNKKVGMKPAKDDSILPSSVYVTGTRS</sequence>
<name>A0A167CIT0_9ASCO</name>
<dbReference type="Proteomes" id="UP000189580">
    <property type="component" value="Chromosome c"/>
</dbReference>
<dbReference type="OrthoDB" id="5427578at2759"/>
<reference evidence="1 2" key="1">
    <citation type="submission" date="2016-02" db="EMBL/GenBank/DDBJ databases">
        <title>Complete genome sequence and transcriptome regulation of the pentose utilising yeast Sugiyamaella lignohabitans.</title>
        <authorList>
            <person name="Bellasio M."/>
            <person name="Peymann A."/>
            <person name="Valli M."/>
            <person name="Sipitzky M."/>
            <person name="Graf A."/>
            <person name="Sauer M."/>
            <person name="Marx H."/>
            <person name="Mattanovich D."/>
        </authorList>
    </citation>
    <scope>NUCLEOTIDE SEQUENCE [LARGE SCALE GENOMIC DNA]</scope>
    <source>
        <strain evidence="1 2">CBS 10342</strain>
    </source>
</reference>
<dbReference type="EMBL" id="CP014500">
    <property type="protein sequence ID" value="ANB11753.1"/>
    <property type="molecule type" value="Genomic_DNA"/>
</dbReference>
<keyword evidence="2" id="KW-1185">Reference proteome</keyword>
<evidence type="ECO:0000313" key="1">
    <source>
        <dbReference type="EMBL" id="ANB11753.1"/>
    </source>
</evidence>
<dbReference type="RefSeq" id="XP_018734230.1">
    <property type="nucleotide sequence ID" value="XM_018881655.1"/>
</dbReference>
<evidence type="ECO:0000313" key="2">
    <source>
        <dbReference type="Proteomes" id="UP000189580"/>
    </source>
</evidence>
<proteinExistence type="predicted"/>
<dbReference type="KEGG" id="slb:AWJ20_4575"/>